<organism evidence="1 2">
    <name type="scientific">Pistacia atlantica</name>
    <dbReference type="NCBI Taxonomy" id="434234"/>
    <lineage>
        <taxon>Eukaryota</taxon>
        <taxon>Viridiplantae</taxon>
        <taxon>Streptophyta</taxon>
        <taxon>Embryophyta</taxon>
        <taxon>Tracheophyta</taxon>
        <taxon>Spermatophyta</taxon>
        <taxon>Magnoliopsida</taxon>
        <taxon>eudicotyledons</taxon>
        <taxon>Gunneridae</taxon>
        <taxon>Pentapetalae</taxon>
        <taxon>rosids</taxon>
        <taxon>malvids</taxon>
        <taxon>Sapindales</taxon>
        <taxon>Anacardiaceae</taxon>
        <taxon>Pistacia</taxon>
    </lineage>
</organism>
<evidence type="ECO:0000313" key="1">
    <source>
        <dbReference type="EMBL" id="KAJ0080293.1"/>
    </source>
</evidence>
<keyword evidence="2" id="KW-1185">Reference proteome</keyword>
<comment type="caution">
    <text evidence="1">The sequence shown here is derived from an EMBL/GenBank/DDBJ whole genome shotgun (WGS) entry which is preliminary data.</text>
</comment>
<proteinExistence type="predicted"/>
<dbReference type="Proteomes" id="UP001164250">
    <property type="component" value="Chromosome 13"/>
</dbReference>
<gene>
    <name evidence="1" type="ORF">Patl1_24585</name>
</gene>
<evidence type="ECO:0000313" key="2">
    <source>
        <dbReference type="Proteomes" id="UP001164250"/>
    </source>
</evidence>
<name>A0ACC1A2N0_9ROSI</name>
<sequence>MAFHLLVYLQIILLLSPIKASHKKCQDICGNFRIWYPFGIGEGCYFNKWFEVTCDNSSDSPRAFLTSINMELSYGLFSNGFHYYSSQRAVVNTDGNILNDSQKFLQKLSGSPFIISKNYNMLIAFGCDPSNTSGECHSFCNCDLNKRYSCCDLWCRLSPNQTFNGGNILSNFPQLQGCTKSPFMADKEWLEADYLLSNRSGSVLRDKVVPVSLDWGKKIGRCVELFNPSQTTCNKDQICSIQLNSGDYYCVCDDQRSDYYQGCSGDLICNTTINSNCSKCPDGYSLSPYKTFQEFQCSSSKSLNELLKRNARVKLSIIIGCSVAVGMLLLLIGACAMEENRLFEVLDTRVLKEGGKEEIMKVANLTRRCLNPNGKKRPTMREVATELAGNIRASDCKTFVVQDNHREIDYLDYETTILFTTGSSSNTRSSF</sequence>
<dbReference type="EMBL" id="CM047909">
    <property type="protein sequence ID" value="KAJ0080293.1"/>
    <property type="molecule type" value="Genomic_DNA"/>
</dbReference>
<accession>A0ACC1A2N0</accession>
<protein>
    <submittedName>
        <fullName evidence="1">Uncharacterized protein</fullName>
    </submittedName>
</protein>
<reference evidence="2" key="1">
    <citation type="journal article" date="2023" name="G3 (Bethesda)">
        <title>Genome assembly and association tests identify interacting loci associated with vigor, precocity, and sex in interspecific pistachio rootstocks.</title>
        <authorList>
            <person name="Palmer W."/>
            <person name="Jacygrad E."/>
            <person name="Sagayaradj S."/>
            <person name="Cavanaugh K."/>
            <person name="Han R."/>
            <person name="Bertier L."/>
            <person name="Beede B."/>
            <person name="Kafkas S."/>
            <person name="Golino D."/>
            <person name="Preece J."/>
            <person name="Michelmore R."/>
        </authorList>
    </citation>
    <scope>NUCLEOTIDE SEQUENCE [LARGE SCALE GENOMIC DNA]</scope>
</reference>